<dbReference type="VEuPathDB" id="FungiDB:BO78DRAFT_440508"/>
<dbReference type="PROSITE" id="PS50011">
    <property type="entry name" value="PROTEIN_KINASE_DOM"/>
    <property type="match status" value="1"/>
</dbReference>
<protein>
    <recommendedName>
        <fullName evidence="1">Protein kinase domain-containing protein</fullName>
    </recommendedName>
</protein>
<evidence type="ECO:0000313" key="2">
    <source>
        <dbReference type="EMBL" id="PYI08582.1"/>
    </source>
</evidence>
<dbReference type="EMBL" id="KZ826333">
    <property type="protein sequence ID" value="PYI08582.1"/>
    <property type="molecule type" value="Genomic_DNA"/>
</dbReference>
<dbReference type="GO" id="GO:0004672">
    <property type="term" value="F:protein kinase activity"/>
    <property type="evidence" value="ECO:0007669"/>
    <property type="project" value="InterPro"/>
</dbReference>
<organism evidence="2 3">
    <name type="scientific">Aspergillus sclerotiicarbonarius (strain CBS 121057 / IBT 28362)</name>
    <dbReference type="NCBI Taxonomy" id="1448318"/>
    <lineage>
        <taxon>Eukaryota</taxon>
        <taxon>Fungi</taxon>
        <taxon>Dikarya</taxon>
        <taxon>Ascomycota</taxon>
        <taxon>Pezizomycotina</taxon>
        <taxon>Eurotiomycetes</taxon>
        <taxon>Eurotiomycetidae</taxon>
        <taxon>Eurotiales</taxon>
        <taxon>Aspergillaceae</taxon>
        <taxon>Aspergillus</taxon>
        <taxon>Aspergillus subgen. Circumdati</taxon>
    </lineage>
</organism>
<dbReference type="Proteomes" id="UP000248423">
    <property type="component" value="Unassembled WGS sequence"/>
</dbReference>
<dbReference type="InterPro" id="IPR011009">
    <property type="entry name" value="Kinase-like_dom_sf"/>
</dbReference>
<evidence type="ECO:0000259" key="1">
    <source>
        <dbReference type="PROSITE" id="PS50011"/>
    </source>
</evidence>
<accession>A0A319EED8</accession>
<gene>
    <name evidence="2" type="ORF">BO78DRAFT_440508</name>
</gene>
<feature type="non-terminal residue" evidence="2">
    <location>
        <position position="1"/>
    </location>
</feature>
<name>A0A319EED8_ASPSB</name>
<dbReference type="STRING" id="1448318.A0A319EED8"/>
<dbReference type="Gene3D" id="1.10.510.10">
    <property type="entry name" value="Transferase(Phosphotransferase) domain 1"/>
    <property type="match status" value="1"/>
</dbReference>
<keyword evidence="3" id="KW-1185">Reference proteome</keyword>
<proteinExistence type="predicted"/>
<dbReference type="OrthoDB" id="4062651at2759"/>
<reference evidence="2 3" key="1">
    <citation type="submission" date="2018-02" db="EMBL/GenBank/DDBJ databases">
        <title>The genomes of Aspergillus section Nigri reveals drivers in fungal speciation.</title>
        <authorList>
            <consortium name="DOE Joint Genome Institute"/>
            <person name="Vesth T.C."/>
            <person name="Nybo J."/>
            <person name="Theobald S."/>
            <person name="Brandl J."/>
            <person name="Frisvad J.C."/>
            <person name="Nielsen K.F."/>
            <person name="Lyhne E.K."/>
            <person name="Kogle M.E."/>
            <person name="Kuo A."/>
            <person name="Riley R."/>
            <person name="Clum A."/>
            <person name="Nolan M."/>
            <person name="Lipzen A."/>
            <person name="Salamov A."/>
            <person name="Henrissat B."/>
            <person name="Wiebenga A."/>
            <person name="De vries R.P."/>
            <person name="Grigoriev I.V."/>
            <person name="Mortensen U.H."/>
            <person name="Andersen M.R."/>
            <person name="Baker S.E."/>
        </authorList>
    </citation>
    <scope>NUCLEOTIDE SEQUENCE [LARGE SCALE GENOMIC DNA]</scope>
    <source>
        <strain evidence="2 3">CBS 121057</strain>
    </source>
</reference>
<dbReference type="AlphaFoldDB" id="A0A319EED8"/>
<evidence type="ECO:0000313" key="3">
    <source>
        <dbReference type="Proteomes" id="UP000248423"/>
    </source>
</evidence>
<dbReference type="InterPro" id="IPR000719">
    <property type="entry name" value="Prot_kinase_dom"/>
</dbReference>
<sequence>LHLPSRKQLPAHDILEFFRGAGTDTELTILCYGLRFHITVSAKNFQNDSETTAQYLALLRKLDSEDYAGEESDEASVEGDPMENICFWIAFKCQSANLSPAILKLEIPSVEASRVKLLLQDETDRDLPRRPKKVSVGSGAIRFFKPTYCSEQADREILALIHIRSRGLSDVVRTPALHELVKGQGDHTSTHISGILLEYIEHHSTLADIDMDATPWHIRKKWTEQLQSMMRRLHAAGIIWGDAKPDNILVDTNNDLCIIDFGGGVTEGWVDADKAESREGDLQALSRMIDLLVETDNSTGLAV</sequence>
<dbReference type="SUPFAM" id="SSF56112">
    <property type="entry name" value="Protein kinase-like (PK-like)"/>
    <property type="match status" value="1"/>
</dbReference>
<dbReference type="Pfam" id="PF00069">
    <property type="entry name" value="Pkinase"/>
    <property type="match status" value="1"/>
</dbReference>
<feature type="domain" description="Protein kinase" evidence="1">
    <location>
        <begin position="87"/>
        <end position="303"/>
    </location>
</feature>
<dbReference type="GO" id="GO:0005524">
    <property type="term" value="F:ATP binding"/>
    <property type="evidence" value="ECO:0007669"/>
    <property type="project" value="InterPro"/>
</dbReference>